<keyword evidence="3" id="KW-1185">Reference proteome</keyword>
<comment type="caution">
    <text evidence="2">The sequence shown here is derived from an EMBL/GenBank/DDBJ whole genome shotgun (WGS) entry which is preliminary data.</text>
</comment>
<reference evidence="2" key="1">
    <citation type="submission" date="2021-12" db="EMBL/GenBank/DDBJ databases">
        <title>Convergent genome expansion in fungi linked to evolution of root-endophyte symbiosis.</title>
        <authorList>
            <consortium name="DOE Joint Genome Institute"/>
            <person name="Ke Y.-H."/>
            <person name="Bonito G."/>
            <person name="Liao H.-L."/>
            <person name="Looney B."/>
            <person name="Rojas-Flechas A."/>
            <person name="Nash J."/>
            <person name="Hameed K."/>
            <person name="Schadt C."/>
            <person name="Martin F."/>
            <person name="Crous P.W."/>
            <person name="Miettinen O."/>
            <person name="Magnuson J.K."/>
            <person name="Labbe J."/>
            <person name="Jacobson D."/>
            <person name="Doktycz M.J."/>
            <person name="Veneault-Fourrey C."/>
            <person name="Kuo A."/>
            <person name="Mondo S."/>
            <person name="Calhoun S."/>
            <person name="Riley R."/>
            <person name="Ohm R."/>
            <person name="LaButti K."/>
            <person name="Andreopoulos B."/>
            <person name="Pangilinan J."/>
            <person name="Nolan M."/>
            <person name="Tritt A."/>
            <person name="Clum A."/>
            <person name="Lipzen A."/>
            <person name="Daum C."/>
            <person name="Barry K."/>
            <person name="Grigoriev I.V."/>
            <person name="Vilgalys R."/>
        </authorList>
    </citation>
    <scope>NUCLEOTIDE SEQUENCE</scope>
    <source>
        <strain evidence="2">PMI_201</strain>
    </source>
</reference>
<name>A0AAD4KE80_9EURO</name>
<keyword evidence="1" id="KW-0472">Membrane</keyword>
<gene>
    <name evidence="2" type="ORF">BGW36DRAFT_390292</name>
</gene>
<organism evidence="2 3">
    <name type="scientific">Talaromyces proteolyticus</name>
    <dbReference type="NCBI Taxonomy" id="1131652"/>
    <lineage>
        <taxon>Eukaryota</taxon>
        <taxon>Fungi</taxon>
        <taxon>Dikarya</taxon>
        <taxon>Ascomycota</taxon>
        <taxon>Pezizomycotina</taxon>
        <taxon>Eurotiomycetes</taxon>
        <taxon>Eurotiomycetidae</taxon>
        <taxon>Eurotiales</taxon>
        <taxon>Trichocomaceae</taxon>
        <taxon>Talaromyces</taxon>
        <taxon>Talaromyces sect. Bacilispori</taxon>
    </lineage>
</organism>
<proteinExistence type="predicted"/>
<dbReference type="RefSeq" id="XP_046066435.1">
    <property type="nucleotide sequence ID" value="XM_046217461.1"/>
</dbReference>
<keyword evidence="1" id="KW-0812">Transmembrane</keyword>
<feature type="transmembrane region" description="Helical" evidence="1">
    <location>
        <begin position="34"/>
        <end position="57"/>
    </location>
</feature>
<dbReference type="EMBL" id="JAJTJA010000014">
    <property type="protein sequence ID" value="KAH8690152.1"/>
    <property type="molecule type" value="Genomic_DNA"/>
</dbReference>
<sequence length="71" mass="8013">MQFGYGMPFFGLNTNPFRWVQLFYRIIPCSQCDCFVAIIYLHAILSFFGLLLSAPVLQSPAPQSYLGSLVC</sequence>
<protein>
    <submittedName>
        <fullName evidence="2">Uncharacterized protein</fullName>
    </submittedName>
</protein>
<dbReference type="AlphaFoldDB" id="A0AAD4KE80"/>
<evidence type="ECO:0000313" key="3">
    <source>
        <dbReference type="Proteomes" id="UP001201262"/>
    </source>
</evidence>
<evidence type="ECO:0000256" key="1">
    <source>
        <dbReference type="SAM" id="Phobius"/>
    </source>
</evidence>
<evidence type="ECO:0000313" key="2">
    <source>
        <dbReference type="EMBL" id="KAH8690152.1"/>
    </source>
</evidence>
<keyword evidence="1" id="KW-1133">Transmembrane helix</keyword>
<accession>A0AAD4KE80</accession>
<dbReference type="GeneID" id="70247748"/>
<dbReference type="Proteomes" id="UP001201262">
    <property type="component" value="Unassembled WGS sequence"/>
</dbReference>